<dbReference type="RefSeq" id="WP_252582716.1">
    <property type="nucleotide sequence ID" value="NZ_CP071528.1"/>
</dbReference>
<evidence type="ECO:0000313" key="1">
    <source>
        <dbReference type="EMBL" id="USQ15464.1"/>
    </source>
</evidence>
<protein>
    <submittedName>
        <fullName evidence="1">Uncharacterized protein</fullName>
    </submittedName>
</protein>
<proteinExistence type="predicted"/>
<dbReference type="EMBL" id="CP071528">
    <property type="protein sequence ID" value="USQ15464.1"/>
    <property type="molecule type" value="Genomic_DNA"/>
</dbReference>
<keyword evidence="2" id="KW-1185">Reference proteome</keyword>
<dbReference type="Proteomes" id="UP001057474">
    <property type="component" value="Plasmid pLlyPCM2298_1"/>
</dbReference>
<keyword evidence="1" id="KW-0614">Plasmid</keyword>
<name>A0ABY4YEF8_9GAMM</name>
<reference evidence="1" key="1">
    <citation type="submission" date="2021-03" db="EMBL/GenBank/DDBJ databases">
        <title>Legionella lytica PCM 2298.</title>
        <authorList>
            <person name="Koper P."/>
        </authorList>
    </citation>
    <scope>NUCLEOTIDE SEQUENCE</scope>
    <source>
        <strain evidence="1">PCM 2298</strain>
        <plasmid evidence="1">pLlyPCM2298_1</plasmid>
    </source>
</reference>
<evidence type="ECO:0000313" key="2">
    <source>
        <dbReference type="Proteomes" id="UP001057474"/>
    </source>
</evidence>
<accession>A0ABY4YEF8</accession>
<organism evidence="1 2">
    <name type="scientific">Legionella lytica</name>
    <dbReference type="NCBI Taxonomy" id="96232"/>
    <lineage>
        <taxon>Bacteria</taxon>
        <taxon>Pseudomonadati</taxon>
        <taxon>Pseudomonadota</taxon>
        <taxon>Gammaproteobacteria</taxon>
        <taxon>Legionellales</taxon>
        <taxon>Legionellaceae</taxon>
        <taxon>Legionella</taxon>
    </lineage>
</organism>
<sequence length="130" mass="15047">MDEKILDSLLSEKDRIEGAISDELVEKDIREIQREALELLNKIVHQLKKEESTNDLSWEKNNLFYSISLLNHNIRFYPTLLGLRASLTWMDKALSKKGELSSSEKKEMEQVNIDLLADHINTLIHIVDGE</sequence>
<gene>
    <name evidence="1" type="ORF">J2N86_14585</name>
</gene>
<geneLocation type="plasmid" evidence="1 2">
    <name>pLlyPCM2298_1</name>
</geneLocation>